<evidence type="ECO:0008006" key="4">
    <source>
        <dbReference type="Google" id="ProtNLM"/>
    </source>
</evidence>
<proteinExistence type="predicted"/>
<accession>A0A2M4DFZ7</accession>
<feature type="chain" id="PRO_5014902065" description="Secreted protein" evidence="2">
    <location>
        <begin position="23"/>
        <end position="86"/>
    </location>
</feature>
<protein>
    <recommendedName>
        <fullName evidence="4">Secreted protein</fullName>
    </recommendedName>
</protein>
<sequence length="86" mass="10025">MGARFMLLLVMVMIYDTEHADADVKMLKIGEEPATTMALLVRCCLFPESYLVVFDLLFTQVMFCMLRVIYSGNLIFYLFFYETAKQ</sequence>
<keyword evidence="1" id="KW-0472">Membrane</keyword>
<reference evidence="3" key="1">
    <citation type="submission" date="2018-01" db="EMBL/GenBank/DDBJ databases">
        <title>An insight into the sialome of Amazonian anophelines.</title>
        <authorList>
            <person name="Ribeiro J.M."/>
            <person name="Scarpassa V."/>
            <person name="Calvo E."/>
        </authorList>
    </citation>
    <scope>NUCLEOTIDE SEQUENCE</scope>
</reference>
<dbReference type="EMBL" id="GGFL01012334">
    <property type="protein sequence ID" value="MBW76512.1"/>
    <property type="molecule type" value="Transcribed_RNA"/>
</dbReference>
<keyword evidence="1" id="KW-0812">Transmembrane</keyword>
<keyword evidence="2" id="KW-0732">Signal</keyword>
<organism evidence="3">
    <name type="scientific">Anopheles darlingi</name>
    <name type="common">Mosquito</name>
    <dbReference type="NCBI Taxonomy" id="43151"/>
    <lineage>
        <taxon>Eukaryota</taxon>
        <taxon>Metazoa</taxon>
        <taxon>Ecdysozoa</taxon>
        <taxon>Arthropoda</taxon>
        <taxon>Hexapoda</taxon>
        <taxon>Insecta</taxon>
        <taxon>Pterygota</taxon>
        <taxon>Neoptera</taxon>
        <taxon>Endopterygota</taxon>
        <taxon>Diptera</taxon>
        <taxon>Nematocera</taxon>
        <taxon>Culicoidea</taxon>
        <taxon>Culicidae</taxon>
        <taxon>Anophelinae</taxon>
        <taxon>Anopheles</taxon>
    </lineage>
</organism>
<feature type="signal peptide" evidence="2">
    <location>
        <begin position="1"/>
        <end position="22"/>
    </location>
</feature>
<dbReference type="AlphaFoldDB" id="A0A2M4DFZ7"/>
<evidence type="ECO:0000313" key="3">
    <source>
        <dbReference type="EMBL" id="MBW76512.1"/>
    </source>
</evidence>
<keyword evidence="1" id="KW-1133">Transmembrane helix</keyword>
<evidence type="ECO:0000256" key="1">
    <source>
        <dbReference type="SAM" id="Phobius"/>
    </source>
</evidence>
<feature type="transmembrane region" description="Helical" evidence="1">
    <location>
        <begin position="57"/>
        <end position="80"/>
    </location>
</feature>
<evidence type="ECO:0000256" key="2">
    <source>
        <dbReference type="SAM" id="SignalP"/>
    </source>
</evidence>
<name>A0A2M4DFZ7_ANODA</name>